<keyword evidence="2" id="KW-1185">Reference proteome</keyword>
<dbReference type="EMBL" id="KX752698">
    <property type="protein sequence ID" value="AON96973.1"/>
    <property type="molecule type" value="Genomic_DNA"/>
</dbReference>
<dbReference type="Proteomes" id="UP000204231">
    <property type="component" value="Segment"/>
</dbReference>
<sequence length="107" mass="12021">MNQKRAFKTDYAPEFLHHVVVQRGTRQILISKGTLISVRRKPGLISGKYAFLYAERSKDGTLLLTVEGPDSRVVSERRRKIIRESDIKTVHVSTRPGNDSSLNAVTG</sequence>
<reference evidence="1 2" key="1">
    <citation type="submission" date="2016-08" db="EMBL/GenBank/DDBJ databases">
        <authorList>
            <person name="Acevedo E."/>
            <person name="Azhar M."/>
            <person name="Golebiewska U.P."/>
            <person name="Grzywna D."/>
            <person name="Guardiola R."/>
            <person name="Jackson O."/>
            <person name="John N."/>
            <person name="Kanavatsas C."/>
            <person name="Khan S."/>
            <person name="Leong J."/>
            <person name="Mansilla E."/>
            <person name="Muladjanov Y."/>
            <person name="Nouel J."/>
            <person name="Oh S."/>
            <person name="Oppedisano M."/>
            <person name="Sajid A."/>
            <person name="Samper M."/>
            <person name="Ugbeva O."/>
            <person name="Delesalle V.A."/>
            <person name="Garlena R.A."/>
            <person name="Russell D.A."/>
            <person name="Pope W.H."/>
            <person name="Jacobs-Sera D."/>
            <person name="Hendrix R.W."/>
            <person name="Hatfull G.F."/>
        </authorList>
    </citation>
    <scope>NUCLEOTIDE SEQUENCE [LARGE SCALE GENOMIC DNA]</scope>
</reference>
<dbReference type="KEGG" id="vg:29066654"/>
<name>A0A1C9EHJ5_9CAUD</name>
<organism evidence="1 2">
    <name type="scientific">Mycobacterium phage Tonenili</name>
    <dbReference type="NCBI Taxonomy" id="1891703"/>
    <lineage>
        <taxon>Viruses</taxon>
        <taxon>Duplodnaviria</taxon>
        <taxon>Heunggongvirae</taxon>
        <taxon>Uroviricota</taxon>
        <taxon>Caudoviricetes</taxon>
        <taxon>Ceeclamvirinae</taxon>
        <taxon>Bixzunavirus</taxon>
        <taxon>Bixzunavirus tonenili</taxon>
    </lineage>
</organism>
<proteinExistence type="predicted"/>
<protein>
    <submittedName>
        <fullName evidence="1">Uncharacterized protein</fullName>
    </submittedName>
</protein>
<accession>A0A1C9EHJ5</accession>
<evidence type="ECO:0000313" key="1">
    <source>
        <dbReference type="EMBL" id="AON96973.1"/>
    </source>
</evidence>
<gene>
    <name evidence="1" type="ORF">SEA_TONENILI_255</name>
</gene>
<dbReference type="OrthoDB" id="24970at10239"/>
<evidence type="ECO:0000313" key="2">
    <source>
        <dbReference type="Proteomes" id="UP000204231"/>
    </source>
</evidence>
<dbReference type="RefSeq" id="YP_009288086.1">
    <property type="nucleotide sequence ID" value="NC_031080.1"/>
</dbReference>
<dbReference type="GeneID" id="29066654"/>